<dbReference type="GO" id="GO:0016491">
    <property type="term" value="F:oxidoreductase activity"/>
    <property type="evidence" value="ECO:0007669"/>
    <property type="project" value="UniProtKB-KW"/>
</dbReference>
<dbReference type="SUPFAM" id="SSF51905">
    <property type="entry name" value="FAD/NAD(P)-binding domain"/>
    <property type="match status" value="1"/>
</dbReference>
<dbReference type="EMBL" id="PNIX01000110">
    <property type="protein sequence ID" value="PMP83384.1"/>
    <property type="molecule type" value="Genomic_DNA"/>
</dbReference>
<dbReference type="Proteomes" id="UP000236910">
    <property type="component" value="Unassembled WGS sequence"/>
</dbReference>
<name>A0A2J6X874_9BACT</name>
<dbReference type="SUPFAM" id="SSF54373">
    <property type="entry name" value="FAD-linked reductases, C-terminal domain"/>
    <property type="match status" value="1"/>
</dbReference>
<organism evidence="3 4">
    <name type="scientific">Caldisericum exile</name>
    <dbReference type="NCBI Taxonomy" id="693075"/>
    <lineage>
        <taxon>Bacteria</taxon>
        <taxon>Pseudomonadati</taxon>
        <taxon>Caldisericota/Cryosericota group</taxon>
        <taxon>Caldisericota</taxon>
        <taxon>Caldisericia</taxon>
        <taxon>Caldisericales</taxon>
        <taxon>Caldisericaceae</taxon>
        <taxon>Caldisericum</taxon>
    </lineage>
</organism>
<accession>A0A2J6X874</accession>
<evidence type="ECO:0000313" key="4">
    <source>
        <dbReference type="Proteomes" id="UP000236910"/>
    </source>
</evidence>
<dbReference type="Pfam" id="PF01266">
    <property type="entry name" value="DAO"/>
    <property type="match status" value="1"/>
</dbReference>
<proteinExistence type="predicted"/>
<dbReference type="PANTHER" id="PTHR13847">
    <property type="entry name" value="SARCOSINE DEHYDROGENASE-RELATED"/>
    <property type="match status" value="1"/>
</dbReference>
<reference evidence="3 4" key="1">
    <citation type="submission" date="2018-01" db="EMBL/GenBank/DDBJ databases">
        <title>Metagenomic assembled genomes from two thermal pools in the Uzon Caldera, Kamchatka, Russia.</title>
        <authorList>
            <person name="Wilkins L."/>
            <person name="Ettinger C."/>
        </authorList>
    </citation>
    <scope>NUCLEOTIDE SEQUENCE [LARGE SCALE GENOMIC DNA]</scope>
    <source>
        <strain evidence="3">ARK-10</strain>
    </source>
</reference>
<keyword evidence="1" id="KW-0560">Oxidoreductase</keyword>
<gene>
    <name evidence="3" type="ORF">C0175_01870</name>
</gene>
<dbReference type="AlphaFoldDB" id="A0A2J6X874"/>
<dbReference type="GO" id="GO:0005737">
    <property type="term" value="C:cytoplasm"/>
    <property type="evidence" value="ECO:0007669"/>
    <property type="project" value="TreeGrafter"/>
</dbReference>
<dbReference type="PANTHER" id="PTHR13847:SF287">
    <property type="entry name" value="FAD-DEPENDENT OXIDOREDUCTASE DOMAIN-CONTAINING PROTEIN 1"/>
    <property type="match status" value="1"/>
</dbReference>
<evidence type="ECO:0000256" key="1">
    <source>
        <dbReference type="ARBA" id="ARBA00023002"/>
    </source>
</evidence>
<sequence>MKNYDVLIVGGGITGLSTAYYLVRNGVKNIAIVEKSYVGSGSTGRCGTGIRQQFTTREHIVLMREAVKIWQYWEESLPLPIHFRQGGYIWLLRSEEALNEYKSHVKLQNLFGVPSKIISKEEIKEIVPDLSLEGIVGASWCPTDGSAYPQDVLDSLRLFLKGNSVEVFDYEEVKDFELQGGKIKTIITSKDKYGVSAVLFATGNETKRLASKLGFEIPIENYKHQIVVSEPLKIFLSPMVVDSSLYFTQTYRGRIIGGTDTNEPPQNNLEATYEFLEKFSNELLRLMPRLASVRLMRQWAGYYVVSPDKHPIIGPTPIPNLYIGTGYSGHGFMLGPIVGKLLAHYITHGMFFLEEANNLTLSRFKEGKLIVEKAVIG</sequence>
<evidence type="ECO:0000313" key="3">
    <source>
        <dbReference type="EMBL" id="PMP83384.1"/>
    </source>
</evidence>
<dbReference type="Gene3D" id="3.50.50.60">
    <property type="entry name" value="FAD/NAD(P)-binding domain"/>
    <property type="match status" value="1"/>
</dbReference>
<dbReference type="InterPro" id="IPR036188">
    <property type="entry name" value="FAD/NAD-bd_sf"/>
</dbReference>
<feature type="domain" description="FAD dependent oxidoreductase" evidence="2">
    <location>
        <begin position="5"/>
        <end position="344"/>
    </location>
</feature>
<protein>
    <submittedName>
        <fullName evidence="3">FAD-binding oxidoreductase</fullName>
    </submittedName>
</protein>
<dbReference type="InterPro" id="IPR006076">
    <property type="entry name" value="FAD-dep_OxRdtase"/>
</dbReference>
<comment type="caution">
    <text evidence="3">The sequence shown here is derived from an EMBL/GenBank/DDBJ whole genome shotgun (WGS) entry which is preliminary data.</text>
</comment>
<evidence type="ECO:0000259" key="2">
    <source>
        <dbReference type="Pfam" id="PF01266"/>
    </source>
</evidence>
<dbReference type="Gene3D" id="3.30.9.10">
    <property type="entry name" value="D-Amino Acid Oxidase, subunit A, domain 2"/>
    <property type="match status" value="1"/>
</dbReference>